<comment type="caution">
    <text evidence="1">The sequence shown here is derived from an EMBL/GenBank/DDBJ whole genome shotgun (WGS) entry which is preliminary data.</text>
</comment>
<evidence type="ECO:0000313" key="2">
    <source>
        <dbReference type="Proteomes" id="UP001221757"/>
    </source>
</evidence>
<proteinExistence type="predicted"/>
<gene>
    <name evidence="1" type="ORF">B0H17DRAFT_1133641</name>
</gene>
<accession>A0AAD7DHK8</accession>
<keyword evidence="2" id="KW-1185">Reference proteome</keyword>
<sequence>MFSRFKKIPEAQIGLRADWERQLRTMNMGGPSGNCDGATAHPGGVQYAKVDESRLDVLLRHLHSRHRPWTNPISATCPAVSADIAGHSTDTRLTPGTHGSAAVRASPREQAPCLCTCNDARLPVYVPRRKGAAAAWVQWAEARQMQSPSVQAISPCTAHDSCVRWARAPPALDFPGARHQTQKWELGVVDQLDASDESLELIVPSNRTVRSARPLMISDVLLRMRTRAFWVARALNDTRTLIEERGRRRVGGRRRRAQQRAGVKMADRHPSVTRPDAPYDVRDADCWPDQRNVVVIFLMSRPPVSWSFSIQSHARPVHDGPVHHTVLANAAETLAGDEGGVVNEGMWGLTKIASAATGLVGSPGPDAHGSALRSTYALTGFSL</sequence>
<evidence type="ECO:0000313" key="1">
    <source>
        <dbReference type="EMBL" id="KAJ7691556.1"/>
    </source>
</evidence>
<reference evidence="1" key="1">
    <citation type="submission" date="2023-03" db="EMBL/GenBank/DDBJ databases">
        <title>Massive genome expansion in bonnet fungi (Mycena s.s.) driven by repeated elements and novel gene families across ecological guilds.</title>
        <authorList>
            <consortium name="Lawrence Berkeley National Laboratory"/>
            <person name="Harder C.B."/>
            <person name="Miyauchi S."/>
            <person name="Viragh M."/>
            <person name="Kuo A."/>
            <person name="Thoen E."/>
            <person name="Andreopoulos B."/>
            <person name="Lu D."/>
            <person name="Skrede I."/>
            <person name="Drula E."/>
            <person name="Henrissat B."/>
            <person name="Morin E."/>
            <person name="Kohler A."/>
            <person name="Barry K."/>
            <person name="LaButti K."/>
            <person name="Morin E."/>
            <person name="Salamov A."/>
            <person name="Lipzen A."/>
            <person name="Mereny Z."/>
            <person name="Hegedus B."/>
            <person name="Baldrian P."/>
            <person name="Stursova M."/>
            <person name="Weitz H."/>
            <person name="Taylor A."/>
            <person name="Grigoriev I.V."/>
            <person name="Nagy L.G."/>
            <person name="Martin F."/>
            <person name="Kauserud H."/>
        </authorList>
    </citation>
    <scope>NUCLEOTIDE SEQUENCE</scope>
    <source>
        <strain evidence="1">CBHHK067</strain>
    </source>
</reference>
<dbReference type="EMBL" id="JARKIE010000057">
    <property type="protein sequence ID" value="KAJ7691556.1"/>
    <property type="molecule type" value="Genomic_DNA"/>
</dbReference>
<organism evidence="1 2">
    <name type="scientific">Mycena rosella</name>
    <name type="common">Pink bonnet</name>
    <name type="synonym">Agaricus rosellus</name>
    <dbReference type="NCBI Taxonomy" id="1033263"/>
    <lineage>
        <taxon>Eukaryota</taxon>
        <taxon>Fungi</taxon>
        <taxon>Dikarya</taxon>
        <taxon>Basidiomycota</taxon>
        <taxon>Agaricomycotina</taxon>
        <taxon>Agaricomycetes</taxon>
        <taxon>Agaricomycetidae</taxon>
        <taxon>Agaricales</taxon>
        <taxon>Marasmiineae</taxon>
        <taxon>Mycenaceae</taxon>
        <taxon>Mycena</taxon>
    </lineage>
</organism>
<dbReference type="AlphaFoldDB" id="A0AAD7DHK8"/>
<name>A0AAD7DHK8_MYCRO</name>
<dbReference type="Proteomes" id="UP001221757">
    <property type="component" value="Unassembled WGS sequence"/>
</dbReference>
<protein>
    <submittedName>
        <fullName evidence="1">Uncharacterized protein</fullName>
    </submittedName>
</protein>